<feature type="domain" description="Transcription factor IIIC 90kDa subunit N-terminal" evidence="1">
    <location>
        <begin position="43"/>
        <end position="284"/>
    </location>
</feature>
<dbReference type="Proteomes" id="UP001651158">
    <property type="component" value="Unassembled WGS sequence"/>
</dbReference>
<gene>
    <name evidence="2" type="ORF">TcWFU_000354</name>
</gene>
<comment type="caution">
    <text evidence="2">The sequence shown here is derived from an EMBL/GenBank/DDBJ whole genome shotgun (WGS) entry which is preliminary data.</text>
</comment>
<proteinExistence type="predicted"/>
<evidence type="ECO:0000259" key="1">
    <source>
        <dbReference type="Pfam" id="PF12657"/>
    </source>
</evidence>
<dbReference type="EMBL" id="JAKROA010000007">
    <property type="protein sequence ID" value="KAL5105619.1"/>
    <property type="molecule type" value="Genomic_DNA"/>
</dbReference>
<keyword evidence="3" id="KW-1185">Reference proteome</keyword>
<evidence type="ECO:0000313" key="2">
    <source>
        <dbReference type="EMBL" id="KAL5105619.1"/>
    </source>
</evidence>
<name>A0ABR4Q7L6_9CEST</name>
<dbReference type="InterPro" id="IPR024761">
    <property type="entry name" value="TFIIIC_delta_N"/>
</dbReference>
<sequence>MSSRNDNIKTDAIKVLFQMSGKYDHIRLTLPSRKVPIGKLAVSDDNEYLIVFKDSIGIFVPNLKLANEMQTNSASIVGNRMNFFTPPQNNQLNVPITFAPNKVYCPPEVARYALTHCERSAIAMSTKILESKDFLSFAFRNADWSPSGVDKISRTVFSCVTGSCQLLVCSRNSDRWICVANLSNIWNAFWRSQGLRILADDLHEFLDLSDGEKFGGNHSAGLSTAPLECQSIMEFFSSIAESSFMVSTWSRRFRRSGQRVTHNNCLLTALHKSGAISFWDVAIPLVDECSIRLSALDRTYAVNFDPPNLRTRPNFIKIVDINGENVLLVVAFADSRITCVTYQAYAKQLGIISVKRLNESELCPCSSGFIPVSDAAYSDDVLAIAYGTRVLLAKVQNHTTVRLLVCLSDDAILKAVSGVRFFKNNVYFSSQDGIIAKAAIPTQLNKSYDLTVLNKTSSLGGKNFHRFYGGIHLTHNGVYAAFLESTVAPSFCNITSNLVFMALMSNSEVVDLIDRLSAPMRRNVDCLNQVTRLLLSAEFNKSVSLECSSVDMDLETWSKKLLAFSRRVFFDTKTDLSKLELHKIQFQRAVAVLLVEASNKTSDTKQVLQTQIDRLDKILALRQIDQCYRLFLKTEVQRQSQDCVLVLRIAALCQQFLQSDAAKSCGAAALCALLHRATEVVTSVARKLLIKRFEITLSDVNTTALLVCPVCRSNILLPTCSAQVPAVA</sequence>
<evidence type="ECO:0000313" key="3">
    <source>
        <dbReference type="Proteomes" id="UP001651158"/>
    </source>
</evidence>
<reference evidence="2 3" key="1">
    <citation type="journal article" date="2022" name="Front. Cell. Infect. Microbiol.">
        <title>The Genomes of Two Strains of Taenia crassiceps the Animal Model for the Study of Human Cysticercosis.</title>
        <authorList>
            <person name="Bobes R.J."/>
            <person name="Estrada K."/>
            <person name="Rios-Valencia D.G."/>
            <person name="Calderon-Gallegos A."/>
            <person name="de la Torre P."/>
            <person name="Carrero J.C."/>
            <person name="Sanchez-Flores A."/>
            <person name="Laclette J.P."/>
        </authorList>
    </citation>
    <scope>NUCLEOTIDE SEQUENCE [LARGE SCALE GENOMIC DNA]</scope>
    <source>
        <strain evidence="2">WFUcys</strain>
    </source>
</reference>
<dbReference type="Pfam" id="PF12657">
    <property type="entry name" value="TFIIIC_delta"/>
    <property type="match status" value="1"/>
</dbReference>
<accession>A0ABR4Q7L6</accession>
<protein>
    <recommendedName>
        <fullName evidence="1">Transcription factor IIIC 90kDa subunit N-terminal domain-containing protein</fullName>
    </recommendedName>
</protein>
<organism evidence="2 3">
    <name type="scientific">Taenia crassiceps</name>
    <dbReference type="NCBI Taxonomy" id="6207"/>
    <lineage>
        <taxon>Eukaryota</taxon>
        <taxon>Metazoa</taxon>
        <taxon>Spiralia</taxon>
        <taxon>Lophotrochozoa</taxon>
        <taxon>Platyhelminthes</taxon>
        <taxon>Cestoda</taxon>
        <taxon>Eucestoda</taxon>
        <taxon>Cyclophyllidea</taxon>
        <taxon>Taeniidae</taxon>
        <taxon>Taenia</taxon>
    </lineage>
</organism>